<evidence type="ECO:0000256" key="1">
    <source>
        <dbReference type="SAM" id="MobiDB-lite"/>
    </source>
</evidence>
<sequence length="70" mass="7640">MWSNVKGYVASNNKTLKLKKVRQLLDIALTFDGLTDNMVDRLLINVGKSSSDSESDMGVAELSTSDSDSE</sequence>
<proteinExistence type="predicted"/>
<protein>
    <submittedName>
        <fullName evidence="2">Uncharacterized protein</fullName>
    </submittedName>
</protein>
<dbReference type="Proteomes" id="UP001148838">
    <property type="component" value="Unassembled WGS sequence"/>
</dbReference>
<gene>
    <name evidence="2" type="ORF">ANN_18928</name>
</gene>
<comment type="caution">
    <text evidence="2">The sequence shown here is derived from an EMBL/GenBank/DDBJ whole genome shotgun (WGS) entry which is preliminary data.</text>
</comment>
<name>A0ABQ8SRM6_PERAM</name>
<evidence type="ECO:0000313" key="2">
    <source>
        <dbReference type="EMBL" id="KAJ4436297.1"/>
    </source>
</evidence>
<organism evidence="2 3">
    <name type="scientific">Periplaneta americana</name>
    <name type="common">American cockroach</name>
    <name type="synonym">Blatta americana</name>
    <dbReference type="NCBI Taxonomy" id="6978"/>
    <lineage>
        <taxon>Eukaryota</taxon>
        <taxon>Metazoa</taxon>
        <taxon>Ecdysozoa</taxon>
        <taxon>Arthropoda</taxon>
        <taxon>Hexapoda</taxon>
        <taxon>Insecta</taxon>
        <taxon>Pterygota</taxon>
        <taxon>Neoptera</taxon>
        <taxon>Polyneoptera</taxon>
        <taxon>Dictyoptera</taxon>
        <taxon>Blattodea</taxon>
        <taxon>Blattoidea</taxon>
        <taxon>Blattidae</taxon>
        <taxon>Blattinae</taxon>
        <taxon>Periplaneta</taxon>
    </lineage>
</organism>
<feature type="region of interest" description="Disordered" evidence="1">
    <location>
        <begin position="48"/>
        <end position="70"/>
    </location>
</feature>
<reference evidence="2 3" key="1">
    <citation type="journal article" date="2022" name="Allergy">
        <title>Genome assembly and annotation of Periplaneta americana reveal a comprehensive cockroach allergen profile.</title>
        <authorList>
            <person name="Wang L."/>
            <person name="Xiong Q."/>
            <person name="Saelim N."/>
            <person name="Wang L."/>
            <person name="Nong W."/>
            <person name="Wan A.T."/>
            <person name="Shi M."/>
            <person name="Liu X."/>
            <person name="Cao Q."/>
            <person name="Hui J.H.L."/>
            <person name="Sookrung N."/>
            <person name="Leung T.F."/>
            <person name="Tungtrongchitr A."/>
            <person name="Tsui S.K.W."/>
        </authorList>
    </citation>
    <scope>NUCLEOTIDE SEQUENCE [LARGE SCALE GENOMIC DNA]</scope>
    <source>
        <strain evidence="2">PWHHKU_190912</strain>
    </source>
</reference>
<evidence type="ECO:0000313" key="3">
    <source>
        <dbReference type="Proteomes" id="UP001148838"/>
    </source>
</evidence>
<keyword evidence="3" id="KW-1185">Reference proteome</keyword>
<dbReference type="EMBL" id="JAJSOF020000023">
    <property type="protein sequence ID" value="KAJ4436297.1"/>
    <property type="molecule type" value="Genomic_DNA"/>
</dbReference>
<accession>A0ABQ8SRM6</accession>